<protein>
    <submittedName>
        <fullName evidence="2">Uncharacterized protein</fullName>
    </submittedName>
</protein>
<comment type="caution">
    <text evidence="2">The sequence shown here is derived from an EMBL/GenBank/DDBJ whole genome shotgun (WGS) entry which is preliminary data.</text>
</comment>
<reference evidence="2 3" key="1">
    <citation type="submission" date="2018-02" db="EMBL/GenBank/DDBJ databases">
        <title>Corynebacterium alimpuense sp. nov., a marine obligate actinomycete isolated from sediments of Valparaiso bay, Chile.</title>
        <authorList>
            <person name="Claverias F."/>
            <person name="Gonzales-Siles L."/>
            <person name="Salva-Serra F."/>
            <person name="Inganaes E."/>
            <person name="Molin K."/>
            <person name="Cumsille A."/>
            <person name="Undabarrena A."/>
            <person name="Couve E."/>
            <person name="Moore E.R.B."/>
            <person name="Gomila M."/>
            <person name="Camara B."/>
        </authorList>
    </citation>
    <scope>NUCLEOTIDE SEQUENCE [LARGE SCALE GENOMIC DNA]</scope>
    <source>
        <strain evidence="2 3">CCUG 69366</strain>
    </source>
</reference>
<evidence type="ECO:0000256" key="1">
    <source>
        <dbReference type="SAM" id="Phobius"/>
    </source>
</evidence>
<feature type="transmembrane region" description="Helical" evidence="1">
    <location>
        <begin position="53"/>
        <end position="70"/>
    </location>
</feature>
<dbReference type="EMBL" id="PTJO01000003">
    <property type="protein sequence ID" value="RNE49419.1"/>
    <property type="molecule type" value="Genomic_DNA"/>
</dbReference>
<dbReference type="Proteomes" id="UP000266975">
    <property type="component" value="Unassembled WGS sequence"/>
</dbReference>
<keyword evidence="3" id="KW-1185">Reference proteome</keyword>
<gene>
    <name evidence="2" type="ORF">C5L39_03385</name>
</gene>
<sequence length="91" mass="9952">MKAFIWISELGSALITCVAFAMGFNSVHNALMYLQTGNDLDEAERLIEQAHTMFSVAAVCGVIFLVLFSLKAFKRLGKATETAIKDAEAYS</sequence>
<evidence type="ECO:0000313" key="2">
    <source>
        <dbReference type="EMBL" id="RNE49419.1"/>
    </source>
</evidence>
<accession>A0A3M8K962</accession>
<organism evidence="2 3">
    <name type="scientific">Corynebacterium alimapuense</name>
    <dbReference type="NCBI Taxonomy" id="1576874"/>
    <lineage>
        <taxon>Bacteria</taxon>
        <taxon>Bacillati</taxon>
        <taxon>Actinomycetota</taxon>
        <taxon>Actinomycetes</taxon>
        <taxon>Mycobacteriales</taxon>
        <taxon>Corynebacteriaceae</taxon>
        <taxon>Corynebacterium</taxon>
    </lineage>
</organism>
<evidence type="ECO:0000313" key="3">
    <source>
        <dbReference type="Proteomes" id="UP000266975"/>
    </source>
</evidence>
<name>A0A3M8K962_9CORY</name>
<dbReference type="AlphaFoldDB" id="A0A3M8K962"/>
<keyword evidence="1" id="KW-0812">Transmembrane</keyword>
<proteinExistence type="predicted"/>
<keyword evidence="1" id="KW-0472">Membrane</keyword>
<keyword evidence="1" id="KW-1133">Transmembrane helix</keyword>